<proteinExistence type="predicted"/>
<dbReference type="NCBIfam" id="TIGR00254">
    <property type="entry name" value="GGDEF"/>
    <property type="match status" value="1"/>
</dbReference>
<dbReference type="PROSITE" id="PS50887">
    <property type="entry name" value="GGDEF"/>
    <property type="match status" value="1"/>
</dbReference>
<dbReference type="CDD" id="cd01949">
    <property type="entry name" value="GGDEF"/>
    <property type="match status" value="1"/>
</dbReference>
<reference evidence="7 8" key="1">
    <citation type="submission" date="2020-06" db="EMBL/GenBank/DDBJ databases">
        <title>Draft genome of Uliginosibacterium sp. IMCC34675.</title>
        <authorList>
            <person name="Song J."/>
        </authorList>
    </citation>
    <scope>NUCLEOTIDE SEQUENCE [LARGE SCALE GENOMIC DNA]</scope>
    <source>
        <strain evidence="7 8">IMCC34675</strain>
    </source>
</reference>
<keyword evidence="4" id="KW-1133">Transmembrane helix</keyword>
<dbReference type="InterPro" id="IPR000014">
    <property type="entry name" value="PAS"/>
</dbReference>
<dbReference type="RefSeq" id="WP_170020986.1">
    <property type="nucleotide sequence ID" value="NZ_JABCSC020000001.1"/>
</dbReference>
<name>A0ABX2ID84_9RHOO</name>
<dbReference type="Proteomes" id="UP000778523">
    <property type="component" value="Unassembled WGS sequence"/>
</dbReference>
<feature type="domain" description="PAC" evidence="5">
    <location>
        <begin position="259"/>
        <end position="314"/>
    </location>
</feature>
<dbReference type="NCBIfam" id="TIGR00229">
    <property type="entry name" value="sensory_box"/>
    <property type="match status" value="1"/>
</dbReference>
<accession>A0ABX2ID84</accession>
<evidence type="ECO:0000313" key="7">
    <source>
        <dbReference type="EMBL" id="NSL54494.1"/>
    </source>
</evidence>
<dbReference type="InterPro" id="IPR043128">
    <property type="entry name" value="Rev_trsase/Diguanyl_cyclase"/>
</dbReference>
<dbReference type="Pfam" id="PF00990">
    <property type="entry name" value="GGDEF"/>
    <property type="match status" value="1"/>
</dbReference>
<dbReference type="InterPro" id="IPR013656">
    <property type="entry name" value="PAS_4"/>
</dbReference>
<dbReference type="Gene3D" id="3.30.450.20">
    <property type="entry name" value="PAS domain"/>
    <property type="match status" value="1"/>
</dbReference>
<dbReference type="CDD" id="cd00130">
    <property type="entry name" value="PAS"/>
    <property type="match status" value="1"/>
</dbReference>
<dbReference type="InterPro" id="IPR029787">
    <property type="entry name" value="Nucleotide_cyclase"/>
</dbReference>
<keyword evidence="4" id="KW-0472">Membrane</keyword>
<feature type="coiled-coil region" evidence="3">
    <location>
        <begin position="305"/>
        <end position="336"/>
    </location>
</feature>
<evidence type="ECO:0000313" key="8">
    <source>
        <dbReference type="Proteomes" id="UP000778523"/>
    </source>
</evidence>
<dbReference type="PROSITE" id="PS50113">
    <property type="entry name" value="PAC"/>
    <property type="match status" value="1"/>
</dbReference>
<evidence type="ECO:0000259" key="6">
    <source>
        <dbReference type="PROSITE" id="PS50887"/>
    </source>
</evidence>
<comment type="caution">
    <text evidence="7">The sequence shown here is derived from an EMBL/GenBank/DDBJ whole genome shotgun (WGS) entry which is preliminary data.</text>
</comment>
<dbReference type="InterPro" id="IPR035965">
    <property type="entry name" value="PAS-like_dom_sf"/>
</dbReference>
<comment type="catalytic activity">
    <reaction evidence="2">
        <text>2 GTP = 3',3'-c-di-GMP + 2 diphosphate</text>
        <dbReference type="Rhea" id="RHEA:24898"/>
        <dbReference type="ChEBI" id="CHEBI:33019"/>
        <dbReference type="ChEBI" id="CHEBI:37565"/>
        <dbReference type="ChEBI" id="CHEBI:58805"/>
        <dbReference type="EC" id="2.7.7.65"/>
    </reaction>
</comment>
<evidence type="ECO:0000256" key="2">
    <source>
        <dbReference type="ARBA" id="ARBA00034247"/>
    </source>
</evidence>
<feature type="domain" description="GGDEF" evidence="6">
    <location>
        <begin position="367"/>
        <end position="502"/>
    </location>
</feature>
<dbReference type="PANTHER" id="PTHR45138">
    <property type="entry name" value="REGULATORY COMPONENTS OF SENSORY TRANSDUCTION SYSTEM"/>
    <property type="match status" value="1"/>
</dbReference>
<dbReference type="SMART" id="SM00267">
    <property type="entry name" value="GGDEF"/>
    <property type="match status" value="1"/>
</dbReference>
<sequence>MKLTLGPTARISLGLLSLAVTLLLALDLLLGVFPDPARQAAQARRQFAENIAIQVASLLMHDERERISQILPELLRRDPALQSIGVRTADSRLLVATPQHELLWVQGDAQETGRSRFAVSIGSASRGEDAHWGQVEVAFTPLDKGLFAFFTPAIKLILLFSLAGSVIYYFYLRRTLIHLDPSAAVPERVQMAFDAMSEAVVVLDAKQRIVMANSSFEKLLPDDTTLVTGRCLESFPWLRMGLEHIDAIPPWEDCFRSKTRSETAIFEATDGDGKVHRLVVNASPVLDAKNAVRGCMVSFNDVTELDEANRQLVALMADLSESKEQLEVQNRELYRLANVDPMTGARNRRSFFPEFERLFAEARERDLPLAFIMADIDKFKSVNDNYGHAIGDKVIQKFASILLASARDTDIVCRYGGEEFCVALPGADAEQAWQVAERIRERVKAEVGSSLPLDPQPVITSSFGVASIISGAESAEQLADFADQALYHSKHNGRNRCTTYTVGMAQDKKG</sequence>
<evidence type="ECO:0000256" key="1">
    <source>
        <dbReference type="ARBA" id="ARBA00012528"/>
    </source>
</evidence>
<organism evidence="7 8">
    <name type="scientific">Uliginosibacterium aquaticum</name>
    <dbReference type="NCBI Taxonomy" id="2731212"/>
    <lineage>
        <taxon>Bacteria</taxon>
        <taxon>Pseudomonadati</taxon>
        <taxon>Pseudomonadota</taxon>
        <taxon>Betaproteobacteria</taxon>
        <taxon>Rhodocyclales</taxon>
        <taxon>Zoogloeaceae</taxon>
        <taxon>Uliginosibacterium</taxon>
    </lineage>
</organism>
<keyword evidence="8" id="KW-1185">Reference proteome</keyword>
<dbReference type="SUPFAM" id="SSF55785">
    <property type="entry name" value="PYP-like sensor domain (PAS domain)"/>
    <property type="match status" value="1"/>
</dbReference>
<evidence type="ECO:0000256" key="4">
    <source>
        <dbReference type="SAM" id="Phobius"/>
    </source>
</evidence>
<dbReference type="InterPro" id="IPR000700">
    <property type="entry name" value="PAS-assoc_C"/>
</dbReference>
<feature type="transmembrane region" description="Helical" evidence="4">
    <location>
        <begin position="146"/>
        <end position="171"/>
    </location>
</feature>
<dbReference type="SUPFAM" id="SSF55073">
    <property type="entry name" value="Nucleotide cyclase"/>
    <property type="match status" value="1"/>
</dbReference>
<protein>
    <recommendedName>
        <fullName evidence="1">diguanylate cyclase</fullName>
        <ecNumber evidence="1">2.7.7.65</ecNumber>
    </recommendedName>
</protein>
<dbReference type="EMBL" id="JABCSC020000001">
    <property type="protein sequence ID" value="NSL54494.1"/>
    <property type="molecule type" value="Genomic_DNA"/>
</dbReference>
<dbReference type="PANTHER" id="PTHR45138:SF9">
    <property type="entry name" value="DIGUANYLATE CYCLASE DGCM-RELATED"/>
    <property type="match status" value="1"/>
</dbReference>
<dbReference type="EC" id="2.7.7.65" evidence="1"/>
<dbReference type="InterPro" id="IPR000160">
    <property type="entry name" value="GGDEF_dom"/>
</dbReference>
<keyword evidence="4" id="KW-0812">Transmembrane</keyword>
<gene>
    <name evidence="7" type="ORF">HJ583_005625</name>
</gene>
<evidence type="ECO:0000259" key="5">
    <source>
        <dbReference type="PROSITE" id="PS50113"/>
    </source>
</evidence>
<dbReference type="Gene3D" id="3.30.70.270">
    <property type="match status" value="1"/>
</dbReference>
<keyword evidence="3" id="KW-0175">Coiled coil</keyword>
<dbReference type="InterPro" id="IPR050469">
    <property type="entry name" value="Diguanylate_Cyclase"/>
</dbReference>
<evidence type="ECO:0000256" key="3">
    <source>
        <dbReference type="SAM" id="Coils"/>
    </source>
</evidence>
<dbReference type="Pfam" id="PF08448">
    <property type="entry name" value="PAS_4"/>
    <property type="match status" value="1"/>
</dbReference>